<keyword evidence="2 3" id="KW-0694">RNA-binding</keyword>
<evidence type="ECO:0000259" key="4">
    <source>
        <dbReference type="PROSITE" id="PS50102"/>
    </source>
</evidence>
<dbReference type="Pfam" id="PF00076">
    <property type="entry name" value="RRM_1"/>
    <property type="match status" value="2"/>
</dbReference>
<feature type="domain" description="RRM" evidence="4">
    <location>
        <begin position="70"/>
        <end position="149"/>
    </location>
</feature>
<dbReference type="PROSITE" id="PS50102">
    <property type="entry name" value="RRM"/>
    <property type="match status" value="2"/>
</dbReference>
<dbReference type="InterPro" id="IPR000504">
    <property type="entry name" value="RRM_dom"/>
</dbReference>
<dbReference type="CDD" id="cd12345">
    <property type="entry name" value="RRM2_SECp43_like"/>
    <property type="match status" value="1"/>
</dbReference>
<reference evidence="5 6" key="1">
    <citation type="journal article" date="2021" name="BMC Genomics">
        <title>Datura genome reveals duplications of psychoactive alkaloid biosynthetic genes and high mutation rate following tissue culture.</title>
        <authorList>
            <person name="Rajewski A."/>
            <person name="Carter-House D."/>
            <person name="Stajich J."/>
            <person name="Litt A."/>
        </authorList>
    </citation>
    <scope>NUCLEOTIDE SEQUENCE [LARGE SCALE GENOMIC DNA]</scope>
    <source>
        <strain evidence="5">AR-01</strain>
    </source>
</reference>
<evidence type="ECO:0000313" key="5">
    <source>
        <dbReference type="EMBL" id="MCD7446104.1"/>
    </source>
</evidence>
<keyword evidence="1" id="KW-0507">mRNA processing</keyword>
<gene>
    <name evidence="5" type="primary">RBP47_2</name>
    <name evidence="5" type="ORF">HAX54_037311</name>
</gene>
<dbReference type="Proteomes" id="UP000823775">
    <property type="component" value="Unassembled WGS sequence"/>
</dbReference>
<evidence type="ECO:0000256" key="3">
    <source>
        <dbReference type="PROSITE-ProRule" id="PRU00176"/>
    </source>
</evidence>
<proteinExistence type="predicted"/>
<dbReference type="InterPro" id="IPR050825">
    <property type="entry name" value="RBM42_RBP45_47-like"/>
</dbReference>
<accession>A0ABS8RGW2</accession>
<dbReference type="PANTHER" id="PTHR47640">
    <property type="entry name" value="TRNA SELENOCYSTEINE 1-ASSOCIATED PROTEIN 1-RELATED-RELATED"/>
    <property type="match status" value="1"/>
</dbReference>
<evidence type="ECO:0000256" key="2">
    <source>
        <dbReference type="ARBA" id="ARBA00022884"/>
    </source>
</evidence>
<organism evidence="5 6">
    <name type="scientific">Datura stramonium</name>
    <name type="common">Jimsonweed</name>
    <name type="synonym">Common thornapple</name>
    <dbReference type="NCBI Taxonomy" id="4076"/>
    <lineage>
        <taxon>Eukaryota</taxon>
        <taxon>Viridiplantae</taxon>
        <taxon>Streptophyta</taxon>
        <taxon>Embryophyta</taxon>
        <taxon>Tracheophyta</taxon>
        <taxon>Spermatophyta</taxon>
        <taxon>Magnoliopsida</taxon>
        <taxon>eudicotyledons</taxon>
        <taxon>Gunneridae</taxon>
        <taxon>Pentapetalae</taxon>
        <taxon>asterids</taxon>
        <taxon>lamiids</taxon>
        <taxon>Solanales</taxon>
        <taxon>Solanaceae</taxon>
        <taxon>Solanoideae</taxon>
        <taxon>Datureae</taxon>
        <taxon>Datura</taxon>
    </lineage>
</organism>
<evidence type="ECO:0000313" key="6">
    <source>
        <dbReference type="Proteomes" id="UP000823775"/>
    </source>
</evidence>
<sequence length="306" mass="33030">MQVISVKIIRNKQTGQSERYGFVEFNTHTAAEKVLQSYNGTMMPNAEQPFRLNWAAFSAGEKRAETGSDFSIFVGDLASDVTDTMLRDTFASRYPSFKGAKVVVDANTGHSKGYGFVRFGDESERSRAMTEMNGIYCSSRPMRVGVATPKKPSAQQQFSSQAVILSGGYASNGAATHGSQSDGDSSNSTCVSNNRLVETGFEFLIKMKKLLGLTYICQASRSSAQDAIQKLNGAVIGKQAVRLSWGRSPANKQMRTDSGNQWNGGGYYGRQNYGGYGYGASQNQDSGMYAAGASSNGYGNHQQPVS</sequence>
<feature type="domain" description="RRM" evidence="4">
    <location>
        <begin position="1"/>
        <end position="57"/>
    </location>
</feature>
<comment type="caution">
    <text evidence="5">The sequence shown here is derived from an EMBL/GenBank/DDBJ whole genome shotgun (WGS) entry which is preliminary data.</text>
</comment>
<dbReference type="CDD" id="cd12344">
    <property type="entry name" value="RRM1_SECp43_like"/>
    <property type="match status" value="1"/>
</dbReference>
<name>A0ABS8RGW2_DATST</name>
<keyword evidence="6" id="KW-1185">Reference proteome</keyword>
<dbReference type="Gene3D" id="3.30.70.330">
    <property type="match status" value="3"/>
</dbReference>
<dbReference type="EMBL" id="JACEIK010000005">
    <property type="protein sequence ID" value="MCD7446104.1"/>
    <property type="molecule type" value="Genomic_DNA"/>
</dbReference>
<evidence type="ECO:0000256" key="1">
    <source>
        <dbReference type="ARBA" id="ARBA00022664"/>
    </source>
</evidence>
<dbReference type="InterPro" id="IPR035979">
    <property type="entry name" value="RBD_domain_sf"/>
</dbReference>
<protein>
    <submittedName>
        <fullName evidence="5">Polyadenylate-binding protein rbp47</fullName>
    </submittedName>
</protein>
<dbReference type="InterPro" id="IPR012677">
    <property type="entry name" value="Nucleotide-bd_a/b_plait_sf"/>
</dbReference>
<dbReference type="SMART" id="SM00360">
    <property type="entry name" value="RRM"/>
    <property type="match status" value="1"/>
</dbReference>
<dbReference type="SUPFAM" id="SSF54928">
    <property type="entry name" value="RNA-binding domain, RBD"/>
    <property type="match status" value="2"/>
</dbReference>
<dbReference type="PANTHER" id="PTHR47640:SF66">
    <property type="entry name" value="POLYADENYLATE-BINDING PROTEIN RBP47"/>
    <property type="match status" value="1"/>
</dbReference>